<evidence type="ECO:0000256" key="9">
    <source>
        <dbReference type="ARBA" id="ARBA00022777"/>
    </source>
</evidence>
<dbReference type="InterPro" id="IPR035965">
    <property type="entry name" value="PAS-like_dom_sf"/>
</dbReference>
<dbReference type="CDD" id="cd00088">
    <property type="entry name" value="HPT"/>
    <property type="match status" value="1"/>
</dbReference>
<evidence type="ECO:0000256" key="8">
    <source>
        <dbReference type="ARBA" id="ARBA00022741"/>
    </source>
</evidence>
<comment type="subcellular location">
    <subcellularLocation>
        <location evidence="2">Cell membrane</location>
        <topology evidence="2">Multi-pass membrane protein</topology>
    </subcellularLocation>
</comment>
<evidence type="ECO:0000256" key="15">
    <source>
        <dbReference type="ARBA" id="ARBA00068150"/>
    </source>
</evidence>
<dbReference type="InterPro" id="IPR001789">
    <property type="entry name" value="Sig_transdc_resp-reg_receiver"/>
</dbReference>
<dbReference type="PROSITE" id="PS50113">
    <property type="entry name" value="PAC"/>
    <property type="match status" value="1"/>
</dbReference>
<keyword evidence="26" id="KW-1185">Reference proteome</keyword>
<reference evidence="25 26" key="1">
    <citation type="journal article" date="2018" name="ISME J.">
        <title>Endosymbiont genomes yield clues of tubeworm success.</title>
        <authorList>
            <person name="Li Y."/>
            <person name="Liles M.R."/>
            <person name="Halanych K.M."/>
        </authorList>
    </citation>
    <scope>NUCLEOTIDE SEQUENCE [LARGE SCALE GENOMIC DNA]</scope>
    <source>
        <strain evidence="25">A1462</strain>
    </source>
</reference>
<dbReference type="InterPro" id="IPR003594">
    <property type="entry name" value="HATPase_dom"/>
</dbReference>
<feature type="transmembrane region" description="Helical" evidence="19">
    <location>
        <begin position="31"/>
        <end position="52"/>
    </location>
</feature>
<comment type="catalytic activity">
    <reaction evidence="1">
        <text>ATP + protein L-histidine = ADP + protein N-phospho-L-histidine.</text>
        <dbReference type="EC" id="2.7.13.3"/>
    </reaction>
</comment>
<dbReference type="CDD" id="cd16922">
    <property type="entry name" value="HATPase_EvgS-ArcB-TorS-like"/>
    <property type="match status" value="1"/>
</dbReference>
<evidence type="ECO:0000256" key="4">
    <source>
        <dbReference type="ARBA" id="ARBA00022475"/>
    </source>
</evidence>
<dbReference type="Gene3D" id="3.30.450.20">
    <property type="entry name" value="PAS domain"/>
    <property type="match status" value="1"/>
</dbReference>
<dbReference type="GO" id="GO:0005886">
    <property type="term" value="C:plasma membrane"/>
    <property type="evidence" value="ECO:0007669"/>
    <property type="project" value="UniProtKB-SubCell"/>
</dbReference>
<dbReference type="SUPFAM" id="SSF47384">
    <property type="entry name" value="Homodimeric domain of signal transducing histidine kinase"/>
    <property type="match status" value="1"/>
</dbReference>
<dbReference type="Gene3D" id="1.10.287.130">
    <property type="match status" value="1"/>
</dbReference>
<evidence type="ECO:0000313" key="26">
    <source>
        <dbReference type="Proteomes" id="UP000254771"/>
    </source>
</evidence>
<feature type="transmembrane region" description="Helical" evidence="19">
    <location>
        <begin position="106"/>
        <end position="124"/>
    </location>
</feature>
<dbReference type="GO" id="GO:0005524">
    <property type="term" value="F:ATP binding"/>
    <property type="evidence" value="ECO:0007669"/>
    <property type="project" value="UniProtKB-KW"/>
</dbReference>
<dbReference type="CDD" id="cd00130">
    <property type="entry name" value="PAS"/>
    <property type="match status" value="1"/>
</dbReference>
<dbReference type="InterPro" id="IPR003661">
    <property type="entry name" value="HisK_dim/P_dom"/>
</dbReference>
<evidence type="ECO:0000256" key="12">
    <source>
        <dbReference type="ARBA" id="ARBA00023012"/>
    </source>
</evidence>
<evidence type="ECO:0000256" key="11">
    <source>
        <dbReference type="ARBA" id="ARBA00022989"/>
    </source>
</evidence>
<dbReference type="SUPFAM" id="SSF55874">
    <property type="entry name" value="ATPase domain of HSP90 chaperone/DNA topoisomerase II/histidine kinase"/>
    <property type="match status" value="1"/>
</dbReference>
<dbReference type="Pfam" id="PF00072">
    <property type="entry name" value="Response_reg"/>
    <property type="match status" value="1"/>
</dbReference>
<keyword evidence="11 19" id="KW-1133">Transmembrane helix</keyword>
<dbReference type="Pfam" id="PF01627">
    <property type="entry name" value="Hpt"/>
    <property type="match status" value="1"/>
</dbReference>
<dbReference type="Pfam" id="PF13185">
    <property type="entry name" value="GAF_2"/>
    <property type="match status" value="1"/>
</dbReference>
<evidence type="ECO:0000256" key="3">
    <source>
        <dbReference type="ARBA" id="ARBA00012438"/>
    </source>
</evidence>
<keyword evidence="5 17" id="KW-0597">Phosphoprotein</keyword>
<evidence type="ECO:0000256" key="19">
    <source>
        <dbReference type="SAM" id="Phobius"/>
    </source>
</evidence>
<feature type="coiled-coil region" evidence="18">
    <location>
        <begin position="166"/>
        <end position="204"/>
    </location>
</feature>
<dbReference type="AlphaFoldDB" id="A0A370DN13"/>
<dbReference type="InterPro" id="IPR005467">
    <property type="entry name" value="His_kinase_dom"/>
</dbReference>
<protein>
    <recommendedName>
        <fullName evidence="15">Sensory/regulatory protein RpfC</fullName>
        <ecNumber evidence="3">2.7.13.3</ecNumber>
    </recommendedName>
</protein>
<dbReference type="Gene3D" id="1.20.120.160">
    <property type="entry name" value="HPT domain"/>
    <property type="match status" value="1"/>
</dbReference>
<feature type="transmembrane region" description="Helical" evidence="19">
    <location>
        <begin position="59"/>
        <end position="76"/>
    </location>
</feature>
<evidence type="ECO:0000256" key="2">
    <source>
        <dbReference type="ARBA" id="ARBA00004651"/>
    </source>
</evidence>
<dbReference type="SMART" id="SM00091">
    <property type="entry name" value="PAS"/>
    <property type="match status" value="1"/>
</dbReference>
<dbReference type="NCBIfam" id="TIGR00229">
    <property type="entry name" value="sensory_box"/>
    <property type="match status" value="1"/>
</dbReference>
<dbReference type="SUPFAM" id="SSF55781">
    <property type="entry name" value="GAF domain-like"/>
    <property type="match status" value="1"/>
</dbReference>
<dbReference type="CDD" id="cd00082">
    <property type="entry name" value="HisKA"/>
    <property type="match status" value="1"/>
</dbReference>
<keyword evidence="6" id="KW-0808">Transferase</keyword>
<keyword evidence="7 19" id="KW-0812">Transmembrane</keyword>
<keyword evidence="10" id="KW-0067">ATP-binding</keyword>
<dbReference type="InterPro" id="IPR000700">
    <property type="entry name" value="PAS-assoc_C"/>
</dbReference>
<dbReference type="Pfam" id="PF02518">
    <property type="entry name" value="HATPase_c"/>
    <property type="match status" value="1"/>
</dbReference>
<dbReference type="SMART" id="SM00448">
    <property type="entry name" value="REC"/>
    <property type="match status" value="1"/>
</dbReference>
<evidence type="ECO:0000256" key="13">
    <source>
        <dbReference type="ARBA" id="ARBA00023136"/>
    </source>
</evidence>
<dbReference type="Proteomes" id="UP000254771">
    <property type="component" value="Unassembled WGS sequence"/>
</dbReference>
<feature type="domain" description="PAS" evidence="22">
    <location>
        <begin position="204"/>
        <end position="275"/>
    </location>
</feature>
<dbReference type="EC" id="2.7.13.3" evidence="3"/>
<evidence type="ECO:0000256" key="5">
    <source>
        <dbReference type="ARBA" id="ARBA00022553"/>
    </source>
</evidence>
<evidence type="ECO:0000256" key="18">
    <source>
        <dbReference type="SAM" id="Coils"/>
    </source>
</evidence>
<dbReference type="SUPFAM" id="SSF55785">
    <property type="entry name" value="PYP-like sensor domain (PAS domain)"/>
    <property type="match status" value="1"/>
</dbReference>
<dbReference type="Pfam" id="PF08448">
    <property type="entry name" value="PAS_4"/>
    <property type="match status" value="1"/>
</dbReference>
<evidence type="ECO:0000256" key="16">
    <source>
        <dbReference type="PROSITE-ProRule" id="PRU00110"/>
    </source>
</evidence>
<dbReference type="PANTHER" id="PTHR45339:SF1">
    <property type="entry name" value="HYBRID SIGNAL TRANSDUCTION HISTIDINE KINASE J"/>
    <property type="match status" value="1"/>
</dbReference>
<evidence type="ECO:0000256" key="6">
    <source>
        <dbReference type="ARBA" id="ARBA00022679"/>
    </source>
</evidence>
<dbReference type="PROSITE" id="PS50110">
    <property type="entry name" value="RESPONSE_REGULATORY"/>
    <property type="match status" value="1"/>
</dbReference>
<evidence type="ECO:0000256" key="10">
    <source>
        <dbReference type="ARBA" id="ARBA00022840"/>
    </source>
</evidence>
<dbReference type="InterPro" id="IPR013656">
    <property type="entry name" value="PAS_4"/>
</dbReference>
<dbReference type="Gene3D" id="3.40.50.2300">
    <property type="match status" value="1"/>
</dbReference>
<dbReference type="SUPFAM" id="SSF47226">
    <property type="entry name" value="Histidine-containing phosphotransfer domain, HPT domain"/>
    <property type="match status" value="1"/>
</dbReference>
<dbReference type="PROSITE" id="PS50109">
    <property type="entry name" value="HIS_KIN"/>
    <property type="match status" value="1"/>
</dbReference>
<dbReference type="PANTHER" id="PTHR45339">
    <property type="entry name" value="HYBRID SIGNAL TRANSDUCTION HISTIDINE KINASE J"/>
    <property type="match status" value="1"/>
</dbReference>
<feature type="domain" description="PAC" evidence="23">
    <location>
        <begin position="278"/>
        <end position="331"/>
    </location>
</feature>
<evidence type="ECO:0000256" key="14">
    <source>
        <dbReference type="ARBA" id="ARBA00064003"/>
    </source>
</evidence>
<evidence type="ECO:0000259" key="22">
    <source>
        <dbReference type="PROSITE" id="PS50112"/>
    </source>
</evidence>
<dbReference type="PRINTS" id="PR00344">
    <property type="entry name" value="BCTRLSENSOR"/>
</dbReference>
<accession>A0A370DN13</accession>
<dbReference type="PROSITE" id="PS50894">
    <property type="entry name" value="HPT"/>
    <property type="match status" value="1"/>
</dbReference>
<feature type="coiled-coil region" evidence="18">
    <location>
        <begin position="486"/>
        <end position="531"/>
    </location>
</feature>
<dbReference type="GO" id="GO:0000155">
    <property type="term" value="F:phosphorelay sensor kinase activity"/>
    <property type="evidence" value="ECO:0007669"/>
    <property type="project" value="InterPro"/>
</dbReference>
<evidence type="ECO:0000259" key="21">
    <source>
        <dbReference type="PROSITE" id="PS50110"/>
    </source>
</evidence>
<dbReference type="PROSITE" id="PS50112">
    <property type="entry name" value="PAS"/>
    <property type="match status" value="1"/>
</dbReference>
<feature type="transmembrane region" description="Helical" evidence="19">
    <location>
        <begin position="82"/>
        <end position="99"/>
    </location>
</feature>
<sequence>MLSVAISRLILKKQFDSSYIPENAPAWARKLLINTTIAGIGWGMLCLLYLAVNDLAYQTAIVLIILGVLGTAVPILSSYLPAFVSSSLPSAVILPGVLYTQLDETAPLLTSAVILFIVLIYYISIKTYKNLENTFLLEHENKNLVTTLYGEAKERKKTQVLLEHHRQHLEEVVDERTKQLQKSNQELTNEIEGRKKAQDALKRNEWFLNAIVENIPNMVFVKDAENLRFVRFNKAGEEMLGYSRDELASKNDYDFFPKEEADFFVAKDREVLNSGRLLDIPEEPIETREHGTRMLHTKKIPIQDESGEPVYLLGISEDITARKKAESFTKRNAEVVEMIAKGEPASNIYDAIALMYEERHPGMRCSMLELHGNKLMHGGAPSLPKEYCDAVNGLENGPDIGSCGTSTYTGTRVLVENIETDYKWATIKDAALPHGMRCCWSEPIKDPSGKVLGAFGMYYDHTALPNEEELTDLQSAARLAGIIMERVRSENELNQHRQNLENLVADRTLELEEAKKEAEEANQAKSLFLANMSHEIRTPMNAVIGMTHLALQSELDDKQRNYLTKAHTSAENLLRILNDILDFSKIEAGKLELEEIDFQLKDVINNMVSLIKLEAEEKGIQLAVSIDQDVPEYLVGDSLRLSQTLVNLSGNAVKFSEPGDTASLKVALKEESGLEAVLEFSVQDTGIGISKVQREELFQPFSQADSSITREHGGSGLGLIISRNIVQMMDGDMCVESEPDVGSTFSFTVRLQKQQGEPSQPGTSIRQTDAEVAVATTQLHGAKILLVEDNEINQELMLELLTANEIMVETAKDGQEALDLLDREDFDGVLMDCQMPVMDGYEATRQIREQDKYNNLPILALTANAMKGDREKVLAAGMNDHIPKPINPGAMFMAIAKWISPAGTATEEAIQPPPVEGSTKKTEGLPDLPGIDTKAGLAIVRGKLALYRKLLSKFRDSERDFEQHFRAALADDKDPQAAKRAAHSLKGVAGTIGAHGVQEAAHSLEIACSEGTETIDELLTAVVAELQPVIAGLEALVSSTHVDDAT</sequence>
<feature type="modified residue" description="4-aspartylphosphate" evidence="17">
    <location>
        <position position="832"/>
    </location>
</feature>
<gene>
    <name evidence="25" type="ORF">DIZ78_11345</name>
</gene>
<keyword evidence="12" id="KW-0902">Two-component regulatory system</keyword>
<dbReference type="InterPro" id="IPR036641">
    <property type="entry name" value="HPT_dom_sf"/>
</dbReference>
<evidence type="ECO:0000256" key="7">
    <source>
        <dbReference type="ARBA" id="ARBA00022692"/>
    </source>
</evidence>
<keyword evidence="4" id="KW-1003">Cell membrane</keyword>
<feature type="domain" description="Response regulatory" evidence="21">
    <location>
        <begin position="783"/>
        <end position="899"/>
    </location>
</feature>
<evidence type="ECO:0000313" key="25">
    <source>
        <dbReference type="EMBL" id="RDH85526.1"/>
    </source>
</evidence>
<keyword evidence="8" id="KW-0547">Nucleotide-binding</keyword>
<dbReference type="InterPro" id="IPR011006">
    <property type="entry name" value="CheY-like_superfamily"/>
</dbReference>
<feature type="modified residue" description="Phosphohistidine" evidence="16">
    <location>
        <position position="983"/>
    </location>
</feature>
<comment type="caution">
    <text evidence="25">The sequence shown here is derived from an EMBL/GenBank/DDBJ whole genome shotgun (WGS) entry which is preliminary data.</text>
</comment>
<evidence type="ECO:0000259" key="20">
    <source>
        <dbReference type="PROSITE" id="PS50109"/>
    </source>
</evidence>
<dbReference type="SMART" id="SM00387">
    <property type="entry name" value="HATPase_c"/>
    <property type="match status" value="1"/>
</dbReference>
<dbReference type="Gene3D" id="3.30.565.10">
    <property type="entry name" value="Histidine kinase-like ATPase, C-terminal domain"/>
    <property type="match status" value="1"/>
</dbReference>
<feature type="domain" description="Histidine kinase" evidence="20">
    <location>
        <begin position="531"/>
        <end position="753"/>
    </location>
</feature>
<dbReference type="InterPro" id="IPR008207">
    <property type="entry name" value="Sig_transdc_His_kin_Hpt_dom"/>
</dbReference>
<dbReference type="CDD" id="cd17546">
    <property type="entry name" value="REC_hyHK_CKI1_RcsC-like"/>
    <property type="match status" value="1"/>
</dbReference>
<feature type="domain" description="HPt" evidence="24">
    <location>
        <begin position="943"/>
        <end position="1036"/>
    </location>
</feature>
<comment type="subunit">
    <text evidence="14">At low DSF concentrations, interacts with RpfF.</text>
</comment>
<dbReference type="InterPro" id="IPR003018">
    <property type="entry name" value="GAF"/>
</dbReference>
<organism evidence="25 26">
    <name type="scientific">endosymbiont of Escarpia spicata</name>
    <dbReference type="NCBI Taxonomy" id="2200908"/>
    <lineage>
        <taxon>Bacteria</taxon>
        <taxon>Pseudomonadati</taxon>
        <taxon>Pseudomonadota</taxon>
        <taxon>Gammaproteobacteria</taxon>
        <taxon>sulfur-oxidizing symbionts</taxon>
    </lineage>
</organism>
<name>A0A370DN13_9GAMM</name>
<keyword evidence="18" id="KW-0175">Coiled coil</keyword>
<dbReference type="FunFam" id="3.30.565.10:FF:000010">
    <property type="entry name" value="Sensor histidine kinase RcsC"/>
    <property type="match status" value="1"/>
</dbReference>
<dbReference type="SUPFAM" id="SSF52172">
    <property type="entry name" value="CheY-like"/>
    <property type="match status" value="1"/>
</dbReference>
<dbReference type="Gene3D" id="3.30.450.40">
    <property type="match status" value="1"/>
</dbReference>
<dbReference type="EMBL" id="QFXE01000013">
    <property type="protein sequence ID" value="RDH85526.1"/>
    <property type="molecule type" value="Genomic_DNA"/>
</dbReference>
<dbReference type="InterPro" id="IPR036097">
    <property type="entry name" value="HisK_dim/P_sf"/>
</dbReference>
<keyword evidence="13 19" id="KW-0472">Membrane</keyword>
<dbReference type="Pfam" id="PF00512">
    <property type="entry name" value="HisKA"/>
    <property type="match status" value="1"/>
</dbReference>
<dbReference type="InterPro" id="IPR000014">
    <property type="entry name" value="PAS"/>
</dbReference>
<dbReference type="InterPro" id="IPR029016">
    <property type="entry name" value="GAF-like_dom_sf"/>
</dbReference>
<proteinExistence type="predicted"/>
<evidence type="ECO:0000256" key="17">
    <source>
        <dbReference type="PROSITE-ProRule" id="PRU00169"/>
    </source>
</evidence>
<dbReference type="FunFam" id="1.10.287.130:FF:000002">
    <property type="entry name" value="Two-component osmosensing histidine kinase"/>
    <property type="match status" value="1"/>
</dbReference>
<dbReference type="SMART" id="SM00073">
    <property type="entry name" value="HPT"/>
    <property type="match status" value="1"/>
</dbReference>
<evidence type="ECO:0000259" key="23">
    <source>
        <dbReference type="PROSITE" id="PS50113"/>
    </source>
</evidence>
<dbReference type="InterPro" id="IPR004358">
    <property type="entry name" value="Sig_transdc_His_kin-like_C"/>
</dbReference>
<dbReference type="SMART" id="SM00388">
    <property type="entry name" value="HisKA"/>
    <property type="match status" value="1"/>
</dbReference>
<dbReference type="InterPro" id="IPR036890">
    <property type="entry name" value="HATPase_C_sf"/>
</dbReference>
<evidence type="ECO:0000259" key="24">
    <source>
        <dbReference type="PROSITE" id="PS50894"/>
    </source>
</evidence>
<keyword evidence="9" id="KW-0418">Kinase</keyword>
<evidence type="ECO:0000256" key="1">
    <source>
        <dbReference type="ARBA" id="ARBA00000085"/>
    </source>
</evidence>